<dbReference type="PANTHER" id="PTHR21716">
    <property type="entry name" value="TRANSMEMBRANE PROTEIN"/>
    <property type="match status" value="1"/>
</dbReference>
<keyword evidence="3" id="KW-0813">Transport</keyword>
<dbReference type="EMBL" id="DVFK01000011">
    <property type="protein sequence ID" value="HIQ67021.1"/>
    <property type="molecule type" value="Genomic_DNA"/>
</dbReference>
<protein>
    <submittedName>
        <fullName evidence="10">AI-2E family transporter</fullName>
    </submittedName>
</protein>
<evidence type="ECO:0000256" key="6">
    <source>
        <dbReference type="ARBA" id="ARBA00022989"/>
    </source>
</evidence>
<accession>A0A9D0Z1X9</accession>
<comment type="subcellular location">
    <subcellularLocation>
        <location evidence="1">Cell membrane</location>
        <topology evidence="1">Multi-pass membrane protein</topology>
    </subcellularLocation>
</comment>
<dbReference type="PANTHER" id="PTHR21716:SF53">
    <property type="entry name" value="PERMEASE PERM-RELATED"/>
    <property type="match status" value="1"/>
</dbReference>
<feature type="transmembrane region" description="Helical" evidence="9">
    <location>
        <begin position="7"/>
        <end position="25"/>
    </location>
</feature>
<dbReference type="AlphaFoldDB" id="A0A9D0Z1X9"/>
<evidence type="ECO:0000256" key="3">
    <source>
        <dbReference type="ARBA" id="ARBA00022448"/>
    </source>
</evidence>
<dbReference type="Pfam" id="PF01594">
    <property type="entry name" value="AI-2E_transport"/>
    <property type="match status" value="1"/>
</dbReference>
<dbReference type="Proteomes" id="UP000886796">
    <property type="component" value="Unassembled WGS sequence"/>
</dbReference>
<evidence type="ECO:0000256" key="7">
    <source>
        <dbReference type="ARBA" id="ARBA00023136"/>
    </source>
</evidence>
<feature type="transmembrane region" description="Helical" evidence="9">
    <location>
        <begin position="37"/>
        <end position="57"/>
    </location>
</feature>
<feature type="transmembrane region" description="Helical" evidence="9">
    <location>
        <begin position="264"/>
        <end position="293"/>
    </location>
</feature>
<sequence>MELDKKNFKRLLAVVCTGIILYWLLNEPQLASGVWSFGIRTLSPFIVGAVIAFILNVPMRFFERHLKFIQKTGLRRSVALLLTLVCGALVITAVFSLLIPQLAKTIASLYPAISAFLKEVEAWVNRTLAENPQLMQWIQENTELSKLDWAGLVQQGLTLVGNSLSAILTTALTAIGGLVGVLMDAFIAIVFAVYALFQKEVLARQGRKLAYAFLKESHADYVVKVLRLSNATFSNFLSGQCIEVCILGGLFAVAMAIFRMPYIPLISVLVAVTAFIPVVGAWAGCIIGAFLILISDPVQAFWFVIMFLVIQQIEGNMIYPKVVGTSIGLSGMWVLFAIGIGGELMGVLGMFLMIPVVSVLYTLLREWTHNRLDKRDVAEDKLREQPPALVSRFKQKRQQSKAKREMMKGLKAMENLTHKHKPEDK</sequence>
<feature type="transmembrane region" description="Helical" evidence="9">
    <location>
        <begin position="300"/>
        <end position="319"/>
    </location>
</feature>
<evidence type="ECO:0000256" key="8">
    <source>
        <dbReference type="SAM" id="MobiDB-lite"/>
    </source>
</evidence>
<evidence type="ECO:0000256" key="4">
    <source>
        <dbReference type="ARBA" id="ARBA00022475"/>
    </source>
</evidence>
<feature type="transmembrane region" description="Helical" evidence="9">
    <location>
        <begin position="166"/>
        <end position="197"/>
    </location>
</feature>
<evidence type="ECO:0000256" key="5">
    <source>
        <dbReference type="ARBA" id="ARBA00022692"/>
    </source>
</evidence>
<feature type="transmembrane region" description="Helical" evidence="9">
    <location>
        <begin position="331"/>
        <end position="364"/>
    </location>
</feature>
<dbReference type="GO" id="GO:0055085">
    <property type="term" value="P:transmembrane transport"/>
    <property type="evidence" value="ECO:0007669"/>
    <property type="project" value="TreeGrafter"/>
</dbReference>
<dbReference type="GO" id="GO:0005886">
    <property type="term" value="C:plasma membrane"/>
    <property type="evidence" value="ECO:0007669"/>
    <property type="project" value="UniProtKB-SubCell"/>
</dbReference>
<evidence type="ECO:0000313" key="11">
    <source>
        <dbReference type="Proteomes" id="UP000886796"/>
    </source>
</evidence>
<evidence type="ECO:0000313" key="10">
    <source>
        <dbReference type="EMBL" id="HIQ67021.1"/>
    </source>
</evidence>
<feature type="region of interest" description="Disordered" evidence="8">
    <location>
        <begin position="392"/>
        <end position="425"/>
    </location>
</feature>
<keyword evidence="7 9" id="KW-0472">Membrane</keyword>
<comment type="similarity">
    <text evidence="2">Belongs to the autoinducer-2 exporter (AI-2E) (TC 2.A.86) family.</text>
</comment>
<reference evidence="10" key="1">
    <citation type="submission" date="2020-10" db="EMBL/GenBank/DDBJ databases">
        <authorList>
            <person name="Gilroy R."/>
        </authorList>
    </citation>
    <scope>NUCLEOTIDE SEQUENCE</scope>
    <source>
        <strain evidence="10">13361</strain>
    </source>
</reference>
<evidence type="ECO:0000256" key="1">
    <source>
        <dbReference type="ARBA" id="ARBA00004651"/>
    </source>
</evidence>
<dbReference type="SUPFAM" id="SSF103473">
    <property type="entry name" value="MFS general substrate transporter"/>
    <property type="match status" value="1"/>
</dbReference>
<evidence type="ECO:0000256" key="9">
    <source>
        <dbReference type="SAM" id="Phobius"/>
    </source>
</evidence>
<keyword evidence="5 9" id="KW-0812">Transmembrane</keyword>
<feature type="transmembrane region" description="Helical" evidence="9">
    <location>
        <begin position="236"/>
        <end position="258"/>
    </location>
</feature>
<proteinExistence type="inferred from homology"/>
<keyword evidence="4" id="KW-1003">Cell membrane</keyword>
<reference evidence="10" key="2">
    <citation type="journal article" date="2021" name="PeerJ">
        <title>Extensive microbial diversity within the chicken gut microbiome revealed by metagenomics and culture.</title>
        <authorList>
            <person name="Gilroy R."/>
            <person name="Ravi A."/>
            <person name="Getino M."/>
            <person name="Pursley I."/>
            <person name="Horton D.L."/>
            <person name="Alikhan N.F."/>
            <person name="Baker D."/>
            <person name="Gharbi K."/>
            <person name="Hall N."/>
            <person name="Watson M."/>
            <person name="Adriaenssens E.M."/>
            <person name="Foster-Nyarko E."/>
            <person name="Jarju S."/>
            <person name="Secka A."/>
            <person name="Antonio M."/>
            <person name="Oren A."/>
            <person name="Chaudhuri R.R."/>
            <person name="La Ragione R."/>
            <person name="Hildebrand F."/>
            <person name="Pallen M.J."/>
        </authorList>
    </citation>
    <scope>NUCLEOTIDE SEQUENCE</scope>
    <source>
        <strain evidence="10">13361</strain>
    </source>
</reference>
<name>A0A9D0Z1X9_9FIRM</name>
<dbReference type="InterPro" id="IPR002549">
    <property type="entry name" value="AI-2E-like"/>
</dbReference>
<comment type="caution">
    <text evidence="10">The sequence shown here is derived from an EMBL/GenBank/DDBJ whole genome shotgun (WGS) entry which is preliminary data.</text>
</comment>
<keyword evidence="6 9" id="KW-1133">Transmembrane helix</keyword>
<feature type="transmembrane region" description="Helical" evidence="9">
    <location>
        <begin position="78"/>
        <end position="99"/>
    </location>
</feature>
<dbReference type="InterPro" id="IPR036259">
    <property type="entry name" value="MFS_trans_sf"/>
</dbReference>
<organism evidence="10 11">
    <name type="scientific">Candidatus Faecousia excrementigallinarum</name>
    <dbReference type="NCBI Taxonomy" id="2840806"/>
    <lineage>
        <taxon>Bacteria</taxon>
        <taxon>Bacillati</taxon>
        <taxon>Bacillota</taxon>
        <taxon>Clostridia</taxon>
        <taxon>Eubacteriales</taxon>
        <taxon>Oscillospiraceae</taxon>
        <taxon>Faecousia</taxon>
    </lineage>
</organism>
<evidence type="ECO:0000256" key="2">
    <source>
        <dbReference type="ARBA" id="ARBA00009773"/>
    </source>
</evidence>
<gene>
    <name evidence="10" type="ORF">IAB74_00730</name>
</gene>